<evidence type="ECO:0000256" key="1">
    <source>
        <dbReference type="ARBA" id="ARBA00001938"/>
    </source>
</evidence>
<comment type="caution">
    <text evidence="9">The sequence shown here is derived from an EMBL/GenBank/DDBJ whole genome shotgun (WGS) entry which is preliminary data.</text>
</comment>
<dbReference type="PANTHER" id="PTHR43178:SF5">
    <property type="entry name" value="LIPOAMIDE ACYLTRANSFERASE COMPONENT OF BRANCHED-CHAIN ALPHA-KETO ACID DEHYDROGENASE COMPLEX, MITOCHONDRIAL"/>
    <property type="match status" value="1"/>
</dbReference>
<dbReference type="InterPro" id="IPR011053">
    <property type="entry name" value="Single_hybrid_motif"/>
</dbReference>
<keyword evidence="3 6" id="KW-0808">Transferase</keyword>
<name>A0ABV6XNI5_9ACTN</name>
<dbReference type="InterPro" id="IPR004167">
    <property type="entry name" value="PSBD"/>
</dbReference>
<reference evidence="9 10" key="1">
    <citation type="submission" date="2024-06" db="EMBL/GenBank/DDBJ databases">
        <authorList>
            <person name="Lee S.D."/>
        </authorList>
    </citation>
    <scope>NUCLEOTIDE SEQUENCE [LARGE SCALE GENOMIC DNA]</scope>
    <source>
        <strain evidence="9 10">N1-10</strain>
    </source>
</reference>
<comment type="similarity">
    <text evidence="2 6">Belongs to the 2-oxoacid dehydrogenase family.</text>
</comment>
<dbReference type="SUPFAM" id="SSF47005">
    <property type="entry name" value="Peripheral subunit-binding domain of 2-oxo acid dehydrogenase complex"/>
    <property type="match status" value="1"/>
</dbReference>
<keyword evidence="5 6" id="KW-0012">Acyltransferase</keyword>
<dbReference type="PROSITE" id="PS00189">
    <property type="entry name" value="LIPOYL"/>
    <property type="match status" value="1"/>
</dbReference>
<dbReference type="PANTHER" id="PTHR43178">
    <property type="entry name" value="DIHYDROLIPOAMIDE ACETYLTRANSFERASE COMPONENT OF PYRUVATE DEHYDROGENASE COMPLEX"/>
    <property type="match status" value="1"/>
</dbReference>
<keyword evidence="10" id="KW-1185">Reference proteome</keyword>
<dbReference type="InterPro" id="IPR003016">
    <property type="entry name" value="2-oxoA_DH_lipoyl-BS"/>
</dbReference>
<dbReference type="EMBL" id="JBEUKS010000005">
    <property type="protein sequence ID" value="MFC1439810.1"/>
    <property type="molecule type" value="Genomic_DNA"/>
</dbReference>
<dbReference type="Pfam" id="PF00198">
    <property type="entry name" value="2-oxoacid_dh"/>
    <property type="match status" value="1"/>
</dbReference>
<dbReference type="InterPro" id="IPR050743">
    <property type="entry name" value="2-oxoacid_DH_E2_comp"/>
</dbReference>
<dbReference type="GO" id="GO:0016746">
    <property type="term" value="F:acyltransferase activity"/>
    <property type="evidence" value="ECO:0007669"/>
    <property type="project" value="UniProtKB-KW"/>
</dbReference>
<dbReference type="InterPro" id="IPR000089">
    <property type="entry name" value="Biotin_lipoyl"/>
</dbReference>
<dbReference type="InterPro" id="IPR023213">
    <property type="entry name" value="CAT-like_dom_sf"/>
</dbReference>
<dbReference type="InterPro" id="IPR036625">
    <property type="entry name" value="E3-bd_dom_sf"/>
</dbReference>
<organism evidence="9 10">
    <name type="scientific">Streptacidiphilus jeojiensis</name>
    <dbReference type="NCBI Taxonomy" id="3229225"/>
    <lineage>
        <taxon>Bacteria</taxon>
        <taxon>Bacillati</taxon>
        <taxon>Actinomycetota</taxon>
        <taxon>Actinomycetes</taxon>
        <taxon>Kitasatosporales</taxon>
        <taxon>Streptomycetaceae</taxon>
        <taxon>Streptacidiphilus</taxon>
    </lineage>
</organism>
<evidence type="ECO:0000259" key="8">
    <source>
        <dbReference type="PROSITE" id="PS51826"/>
    </source>
</evidence>
<evidence type="ECO:0000256" key="4">
    <source>
        <dbReference type="ARBA" id="ARBA00022823"/>
    </source>
</evidence>
<proteinExistence type="inferred from homology"/>
<protein>
    <recommendedName>
        <fullName evidence="6">Dihydrolipoamide acetyltransferase component of pyruvate dehydrogenase complex</fullName>
        <ecNumber evidence="6">2.3.1.-</ecNumber>
    </recommendedName>
</protein>
<dbReference type="Gene3D" id="2.40.50.100">
    <property type="match status" value="1"/>
</dbReference>
<dbReference type="Proteomes" id="UP001592581">
    <property type="component" value="Unassembled WGS sequence"/>
</dbReference>
<sequence>MDVTMPQLGETVAEATLTRWLHKAGDPVTEGEPLFEVSTDKVDTEIPATMTGILTEILVAADHTVPVGTRLAVIGTGAVADTDAGAGAGADTGAGAGARHGTLSPLVRRLLAEHELTADQVTGTGPGGRITRADVLTAAAEAPVAPGAVAQAAPPAPEAAAAAVTAPANPAQTLTVPFSTRRRLTAEHMVRSKATSPHTLMAIEVDFHNLDRVRRAAAQSWRESEGFSLTYLPFVARAVVDALTAFPHLNASVGDNALLVHRRINLGIAVDLDADGLVVPVVQNAADKRLRATAREISALAAGARANRLGPDAYAEGTFTISNPGPYGTLLTAPIINQPQVAILATDAVRPRPVAVPLPDGSHAVVVHPVGNLALTFDHRAVDGGYAARFLSFLKEAVETRDWSTEL</sequence>
<evidence type="ECO:0000256" key="5">
    <source>
        <dbReference type="ARBA" id="ARBA00023315"/>
    </source>
</evidence>
<dbReference type="InterPro" id="IPR001078">
    <property type="entry name" value="2-oxoacid_DH_actylTfrase"/>
</dbReference>
<comment type="cofactor">
    <cofactor evidence="1 6">
        <name>(R)-lipoate</name>
        <dbReference type="ChEBI" id="CHEBI:83088"/>
    </cofactor>
</comment>
<dbReference type="PROSITE" id="PS50968">
    <property type="entry name" value="BIOTINYL_LIPOYL"/>
    <property type="match status" value="1"/>
</dbReference>
<dbReference type="EC" id="2.3.1.-" evidence="6"/>
<dbReference type="PROSITE" id="PS51826">
    <property type="entry name" value="PSBD"/>
    <property type="match status" value="1"/>
</dbReference>
<feature type="domain" description="Lipoyl-binding" evidence="7">
    <location>
        <begin position="1"/>
        <end position="75"/>
    </location>
</feature>
<evidence type="ECO:0000313" key="9">
    <source>
        <dbReference type="EMBL" id="MFC1439810.1"/>
    </source>
</evidence>
<evidence type="ECO:0000313" key="10">
    <source>
        <dbReference type="Proteomes" id="UP001592581"/>
    </source>
</evidence>
<evidence type="ECO:0000259" key="7">
    <source>
        <dbReference type="PROSITE" id="PS50968"/>
    </source>
</evidence>
<evidence type="ECO:0000256" key="2">
    <source>
        <dbReference type="ARBA" id="ARBA00007317"/>
    </source>
</evidence>
<dbReference type="CDD" id="cd06849">
    <property type="entry name" value="lipoyl_domain"/>
    <property type="match status" value="1"/>
</dbReference>
<accession>A0ABV6XNI5</accession>
<dbReference type="Gene3D" id="3.30.559.10">
    <property type="entry name" value="Chloramphenicol acetyltransferase-like domain"/>
    <property type="match status" value="1"/>
</dbReference>
<dbReference type="SUPFAM" id="SSF52777">
    <property type="entry name" value="CoA-dependent acyltransferases"/>
    <property type="match status" value="1"/>
</dbReference>
<feature type="domain" description="Peripheral subunit-binding (PSBD)" evidence="8">
    <location>
        <begin position="102"/>
        <end position="139"/>
    </location>
</feature>
<dbReference type="Pfam" id="PF02817">
    <property type="entry name" value="E3_binding"/>
    <property type="match status" value="1"/>
</dbReference>
<dbReference type="Gene3D" id="4.10.320.10">
    <property type="entry name" value="E3-binding domain"/>
    <property type="match status" value="1"/>
</dbReference>
<evidence type="ECO:0000256" key="6">
    <source>
        <dbReference type="RuleBase" id="RU003423"/>
    </source>
</evidence>
<dbReference type="RefSeq" id="WP_380565422.1">
    <property type="nucleotide sequence ID" value="NZ_JBEUKS010000005.1"/>
</dbReference>
<keyword evidence="4 6" id="KW-0450">Lipoyl</keyword>
<dbReference type="Pfam" id="PF00364">
    <property type="entry name" value="Biotin_lipoyl"/>
    <property type="match status" value="1"/>
</dbReference>
<gene>
    <name evidence="9" type="ORF">ABUW04_16250</name>
</gene>
<dbReference type="SUPFAM" id="SSF51230">
    <property type="entry name" value="Single hybrid motif"/>
    <property type="match status" value="1"/>
</dbReference>
<evidence type="ECO:0000256" key="3">
    <source>
        <dbReference type="ARBA" id="ARBA00022679"/>
    </source>
</evidence>